<evidence type="ECO:0000313" key="1">
    <source>
        <dbReference type="EMBL" id="GFU08452.1"/>
    </source>
</evidence>
<keyword evidence="2" id="KW-1185">Reference proteome</keyword>
<dbReference type="OrthoDB" id="6427599at2759"/>
<comment type="caution">
    <text evidence="1">The sequence shown here is derived from an EMBL/GenBank/DDBJ whole genome shotgun (WGS) entry which is preliminary data.</text>
</comment>
<evidence type="ECO:0000313" key="2">
    <source>
        <dbReference type="Proteomes" id="UP000887013"/>
    </source>
</evidence>
<organism evidence="1 2">
    <name type="scientific">Nephila pilipes</name>
    <name type="common">Giant wood spider</name>
    <name type="synonym">Nephila maculata</name>
    <dbReference type="NCBI Taxonomy" id="299642"/>
    <lineage>
        <taxon>Eukaryota</taxon>
        <taxon>Metazoa</taxon>
        <taxon>Ecdysozoa</taxon>
        <taxon>Arthropoda</taxon>
        <taxon>Chelicerata</taxon>
        <taxon>Arachnida</taxon>
        <taxon>Araneae</taxon>
        <taxon>Araneomorphae</taxon>
        <taxon>Entelegynae</taxon>
        <taxon>Araneoidea</taxon>
        <taxon>Nephilidae</taxon>
        <taxon>Nephila</taxon>
    </lineage>
</organism>
<reference evidence="1" key="1">
    <citation type="submission" date="2020-08" db="EMBL/GenBank/DDBJ databases">
        <title>Multicomponent nature underlies the extraordinary mechanical properties of spider dragline silk.</title>
        <authorList>
            <person name="Kono N."/>
            <person name="Nakamura H."/>
            <person name="Mori M."/>
            <person name="Yoshida Y."/>
            <person name="Ohtoshi R."/>
            <person name="Malay A.D."/>
            <person name="Moran D.A.P."/>
            <person name="Tomita M."/>
            <person name="Numata K."/>
            <person name="Arakawa K."/>
        </authorList>
    </citation>
    <scope>NUCLEOTIDE SEQUENCE</scope>
</reference>
<dbReference type="PANTHER" id="PTHR45913">
    <property type="entry name" value="EPM2A-INTERACTING PROTEIN 1"/>
    <property type="match status" value="1"/>
</dbReference>
<dbReference type="AlphaFoldDB" id="A0A8X6UGR1"/>
<dbReference type="PANTHER" id="PTHR45913:SF19">
    <property type="entry name" value="LOW QUALITY PROTEIN: ZINC FINGER BED DOMAIN-CONTAINING PROTEIN 5-LIKE"/>
    <property type="match status" value="1"/>
</dbReference>
<name>A0A8X6UGR1_NEPPI</name>
<proteinExistence type="predicted"/>
<sequence length="96" mass="11057">MILGKDDKYTPLSNSTVSRRIDEMSEDIEMHLVEKLKTRKCSVQLDESTLRDSEAVLITYVRYVDKGDFAEEVLFCKSLESTTTSKDTCIEKLKRT</sequence>
<dbReference type="EMBL" id="BMAW01124568">
    <property type="protein sequence ID" value="GFU08452.1"/>
    <property type="molecule type" value="Genomic_DNA"/>
</dbReference>
<protein>
    <submittedName>
        <fullName evidence="1">SCAN domain-containing protein 3</fullName>
    </submittedName>
</protein>
<dbReference type="Proteomes" id="UP000887013">
    <property type="component" value="Unassembled WGS sequence"/>
</dbReference>
<accession>A0A8X6UGR1</accession>
<gene>
    <name evidence="1" type="primary">WH47_07713</name>
    <name evidence="1" type="ORF">NPIL_614991</name>
</gene>